<proteinExistence type="predicted"/>
<accession>A0A1T4PHL9</accession>
<name>A0A1T4PHL9_9FIRM</name>
<organism evidence="3 4">
    <name type="scientific">Selenihalanaerobacter shriftii</name>
    <dbReference type="NCBI Taxonomy" id="142842"/>
    <lineage>
        <taxon>Bacteria</taxon>
        <taxon>Bacillati</taxon>
        <taxon>Bacillota</taxon>
        <taxon>Clostridia</taxon>
        <taxon>Halanaerobiales</taxon>
        <taxon>Halobacteroidaceae</taxon>
        <taxon>Selenihalanaerobacter</taxon>
    </lineage>
</organism>
<dbReference type="InterPro" id="IPR019267">
    <property type="entry name" value="CRISPR-assoc_Cas6_C"/>
</dbReference>
<dbReference type="AlphaFoldDB" id="A0A1T4PHL9"/>
<evidence type="ECO:0000313" key="3">
    <source>
        <dbReference type="EMBL" id="SJZ91035.1"/>
    </source>
</evidence>
<dbReference type="Proteomes" id="UP000190625">
    <property type="component" value="Unassembled WGS sequence"/>
</dbReference>
<feature type="coiled-coil region" evidence="1">
    <location>
        <begin position="164"/>
        <end position="191"/>
    </location>
</feature>
<dbReference type="STRING" id="142842.SAMN02745118_02170"/>
<gene>
    <name evidence="3" type="ORF">SAMN02745118_02170</name>
</gene>
<protein>
    <submittedName>
        <fullName evidence="3">CRISPR-associated endoribonuclease Cas6</fullName>
    </submittedName>
</protein>
<feature type="domain" description="CRISPR-associated protein Cas6 C-terminal" evidence="2">
    <location>
        <begin position="192"/>
        <end position="312"/>
    </location>
</feature>
<evidence type="ECO:0000313" key="4">
    <source>
        <dbReference type="Proteomes" id="UP000190625"/>
    </source>
</evidence>
<dbReference type="OrthoDB" id="9787241at2"/>
<evidence type="ECO:0000259" key="2">
    <source>
        <dbReference type="Pfam" id="PF10040"/>
    </source>
</evidence>
<dbReference type="Gene3D" id="3.30.70.1900">
    <property type="match status" value="1"/>
</dbReference>
<keyword evidence="4" id="KW-1185">Reference proteome</keyword>
<dbReference type="Pfam" id="PF10040">
    <property type="entry name" value="CRISPR_Cas6"/>
    <property type="match status" value="1"/>
</dbReference>
<dbReference type="EMBL" id="FUWM01000019">
    <property type="protein sequence ID" value="SJZ91035.1"/>
    <property type="molecule type" value="Genomic_DNA"/>
</dbReference>
<dbReference type="RefSeq" id="WP_159442942.1">
    <property type="nucleotide sequence ID" value="NZ_FUWM01000019.1"/>
</dbReference>
<evidence type="ECO:0000256" key="1">
    <source>
        <dbReference type="SAM" id="Coils"/>
    </source>
</evidence>
<keyword evidence="1" id="KW-0175">Coiled coil</keyword>
<sequence length="319" mass="37269">MNLDIVSLEITLIAKDTIKLPKHPGSTFRGAFGHALKSFACVMEKKRCKECSLNSNCAYSILFNPILVGKEKFNTSNRFKDKPRPFVFEPKTNGKEIFHPGQEINFRLNLFGSTYKFLPYILESWRYLEDQGLGKGRGKFIVSEVWSLNDLTGKAERIYSEYANRVHNSDIKIISEDIEQLQQNISKEHLRLKLLTPMLLKYKGDYVKKIDFHILMRNLFRRVSSLSYFYGKDQLDINFGSYLERAEEVKLIKNHTNWRNWKRYSSRQKQRIKMYGVTGELEYEGDLGEFLPYLILGQYTHVGKNTVFGLGDFKILKNN</sequence>
<reference evidence="4" key="1">
    <citation type="submission" date="2017-02" db="EMBL/GenBank/DDBJ databases">
        <authorList>
            <person name="Varghese N."/>
            <person name="Submissions S."/>
        </authorList>
    </citation>
    <scope>NUCLEOTIDE SEQUENCE [LARGE SCALE GENOMIC DNA]</scope>
    <source>
        <strain evidence="4">ATCC BAA-73</strain>
    </source>
</reference>